<dbReference type="AlphaFoldDB" id="A0A3N4M4X6"/>
<sequence>MVQCKMLVRKNGGTRAKSTLGWPLYIRRTMSDSPGFLPTTSHFALALAPGSQPDSYSVSAYATKYIYISHLPSQLESFGDRHSTVYTLNGSPQLQTDTGTMNGDTTDSRYYGAKFGVKRLFTPGYGYRQTQNGCRQDTKDTLSGVYRVPVSGSSYN</sequence>
<dbReference type="Proteomes" id="UP000267821">
    <property type="component" value="Unassembled WGS sequence"/>
</dbReference>
<evidence type="ECO:0000313" key="2">
    <source>
        <dbReference type="Proteomes" id="UP000267821"/>
    </source>
</evidence>
<gene>
    <name evidence="1" type="ORF">L211DRAFT_845451</name>
</gene>
<organism evidence="1 2">
    <name type="scientific">Terfezia boudieri ATCC MYA-4762</name>
    <dbReference type="NCBI Taxonomy" id="1051890"/>
    <lineage>
        <taxon>Eukaryota</taxon>
        <taxon>Fungi</taxon>
        <taxon>Dikarya</taxon>
        <taxon>Ascomycota</taxon>
        <taxon>Pezizomycotina</taxon>
        <taxon>Pezizomycetes</taxon>
        <taxon>Pezizales</taxon>
        <taxon>Pezizaceae</taxon>
        <taxon>Terfezia</taxon>
    </lineage>
</organism>
<accession>A0A3N4M4X6</accession>
<reference evidence="1 2" key="1">
    <citation type="journal article" date="2018" name="Nat. Ecol. Evol.">
        <title>Pezizomycetes genomes reveal the molecular basis of ectomycorrhizal truffle lifestyle.</title>
        <authorList>
            <person name="Murat C."/>
            <person name="Payen T."/>
            <person name="Noel B."/>
            <person name="Kuo A."/>
            <person name="Morin E."/>
            <person name="Chen J."/>
            <person name="Kohler A."/>
            <person name="Krizsan K."/>
            <person name="Balestrini R."/>
            <person name="Da Silva C."/>
            <person name="Montanini B."/>
            <person name="Hainaut M."/>
            <person name="Levati E."/>
            <person name="Barry K.W."/>
            <person name="Belfiori B."/>
            <person name="Cichocki N."/>
            <person name="Clum A."/>
            <person name="Dockter R.B."/>
            <person name="Fauchery L."/>
            <person name="Guy J."/>
            <person name="Iotti M."/>
            <person name="Le Tacon F."/>
            <person name="Lindquist E.A."/>
            <person name="Lipzen A."/>
            <person name="Malagnac F."/>
            <person name="Mello A."/>
            <person name="Molinier V."/>
            <person name="Miyauchi S."/>
            <person name="Poulain J."/>
            <person name="Riccioni C."/>
            <person name="Rubini A."/>
            <person name="Sitrit Y."/>
            <person name="Splivallo R."/>
            <person name="Traeger S."/>
            <person name="Wang M."/>
            <person name="Zifcakova L."/>
            <person name="Wipf D."/>
            <person name="Zambonelli A."/>
            <person name="Paolocci F."/>
            <person name="Nowrousian M."/>
            <person name="Ottonello S."/>
            <person name="Baldrian P."/>
            <person name="Spatafora J.W."/>
            <person name="Henrissat B."/>
            <person name="Nagy L.G."/>
            <person name="Aury J.M."/>
            <person name="Wincker P."/>
            <person name="Grigoriev I.V."/>
            <person name="Bonfante P."/>
            <person name="Martin F.M."/>
        </authorList>
    </citation>
    <scope>NUCLEOTIDE SEQUENCE [LARGE SCALE GENOMIC DNA]</scope>
    <source>
        <strain evidence="1 2">ATCC MYA-4762</strain>
    </source>
</reference>
<dbReference type="InParanoid" id="A0A3N4M4X6"/>
<protein>
    <submittedName>
        <fullName evidence="1">Uncharacterized protein</fullName>
    </submittedName>
</protein>
<proteinExistence type="predicted"/>
<dbReference type="EMBL" id="ML121529">
    <property type="protein sequence ID" value="RPB28382.1"/>
    <property type="molecule type" value="Genomic_DNA"/>
</dbReference>
<evidence type="ECO:0000313" key="1">
    <source>
        <dbReference type="EMBL" id="RPB28382.1"/>
    </source>
</evidence>
<name>A0A3N4M4X6_9PEZI</name>
<keyword evidence="2" id="KW-1185">Reference proteome</keyword>